<evidence type="ECO:0000313" key="3">
    <source>
        <dbReference type="Proteomes" id="UP000808349"/>
    </source>
</evidence>
<sequence>MEGISELSALLEFPKQIAIISHRNPDGDALGSSLALSLYLQSAGHSVRVLMPSDYPINFEWMPQSEEIIIFDTNQVLAEKSVKEAEIIFCLDFNSLERIDKLGLIVLSSTAAKIMVDHHLDPEPFADIIFSRESSSSTAEIIYEILIALGAKKPLSKLVIDCLYTGIMTDTGSFHHATSTNVFKICGELKEQGLDDTRIQELVHNSQPDKYLKLLGHCLHNRLSNESTFHHKIVIAF</sequence>
<dbReference type="InterPro" id="IPR051319">
    <property type="entry name" value="Oligoribo/pAp-PDE_c-di-AMP_PDE"/>
</dbReference>
<accession>A0A9D7SBZ4</accession>
<dbReference type="InterPro" id="IPR038763">
    <property type="entry name" value="DHH_sf"/>
</dbReference>
<dbReference type="Proteomes" id="UP000808349">
    <property type="component" value="Unassembled WGS sequence"/>
</dbReference>
<dbReference type="InterPro" id="IPR001667">
    <property type="entry name" value="DDH_dom"/>
</dbReference>
<dbReference type="PANTHER" id="PTHR47618:SF1">
    <property type="entry name" value="BIFUNCTIONAL OLIGORIBONUCLEASE AND PAP PHOSPHATASE NRNA"/>
    <property type="match status" value="1"/>
</dbReference>
<dbReference type="Pfam" id="PF01368">
    <property type="entry name" value="DHH"/>
    <property type="match status" value="1"/>
</dbReference>
<dbReference type="PANTHER" id="PTHR47618">
    <property type="entry name" value="BIFUNCTIONAL OLIGORIBONUCLEASE AND PAP PHOSPHATASE NRNA"/>
    <property type="match status" value="1"/>
</dbReference>
<comment type="caution">
    <text evidence="2">The sequence shown here is derived from an EMBL/GenBank/DDBJ whole genome shotgun (WGS) entry which is preliminary data.</text>
</comment>
<name>A0A9D7SBZ4_9BACT</name>
<dbReference type="SUPFAM" id="SSF64182">
    <property type="entry name" value="DHH phosphoesterases"/>
    <property type="match status" value="1"/>
</dbReference>
<feature type="domain" description="DDH" evidence="1">
    <location>
        <begin position="16"/>
        <end position="167"/>
    </location>
</feature>
<proteinExistence type="predicted"/>
<dbReference type="AlphaFoldDB" id="A0A9D7SBZ4"/>
<dbReference type="EMBL" id="JADKFW010000021">
    <property type="protein sequence ID" value="MBK9719820.1"/>
    <property type="molecule type" value="Genomic_DNA"/>
</dbReference>
<dbReference type="Gene3D" id="3.90.1640.10">
    <property type="entry name" value="inorganic pyrophosphatase (n-terminal core)"/>
    <property type="match status" value="1"/>
</dbReference>
<evidence type="ECO:0000313" key="2">
    <source>
        <dbReference type="EMBL" id="MBK9719820.1"/>
    </source>
</evidence>
<reference evidence="2 3" key="1">
    <citation type="submission" date="2020-10" db="EMBL/GenBank/DDBJ databases">
        <title>Connecting structure to function with the recovery of over 1000 high-quality activated sludge metagenome-assembled genomes encoding full-length rRNA genes using long-read sequencing.</title>
        <authorList>
            <person name="Singleton C.M."/>
            <person name="Petriglieri F."/>
            <person name="Kristensen J.M."/>
            <person name="Kirkegaard R.H."/>
            <person name="Michaelsen T.Y."/>
            <person name="Andersen M.H."/>
            <person name="Karst S.M."/>
            <person name="Dueholm M.S."/>
            <person name="Nielsen P.H."/>
            <person name="Albertsen M."/>
        </authorList>
    </citation>
    <scope>NUCLEOTIDE SEQUENCE [LARGE SCALE GENOMIC DNA]</scope>
    <source>
        <strain evidence="2">Ribe_18-Q3-R11-54_BAT3C.373</strain>
    </source>
</reference>
<gene>
    <name evidence="2" type="ORF">IPO85_20350</name>
</gene>
<evidence type="ECO:0000259" key="1">
    <source>
        <dbReference type="Pfam" id="PF01368"/>
    </source>
</evidence>
<organism evidence="2 3">
    <name type="scientific">Candidatus Defluviibacterium haderslevense</name>
    <dbReference type="NCBI Taxonomy" id="2981993"/>
    <lineage>
        <taxon>Bacteria</taxon>
        <taxon>Pseudomonadati</taxon>
        <taxon>Bacteroidota</taxon>
        <taxon>Saprospiria</taxon>
        <taxon>Saprospirales</taxon>
        <taxon>Saprospiraceae</taxon>
        <taxon>Candidatus Defluviibacterium</taxon>
    </lineage>
</organism>
<protein>
    <submittedName>
        <fullName evidence="2">DHH family phosphoesterase</fullName>
    </submittedName>
</protein>